<feature type="chain" id="PRO_5008266977" description="FAD-binding PCMH-type domain-containing protein" evidence="6">
    <location>
        <begin position="23"/>
        <end position="495"/>
    </location>
</feature>
<dbReference type="SUPFAM" id="SSF56176">
    <property type="entry name" value="FAD-binding/transporter-associated domain-like"/>
    <property type="match status" value="1"/>
</dbReference>
<proteinExistence type="inferred from homology"/>
<reference evidence="8" key="1">
    <citation type="submission" date="2014-12" db="EMBL/GenBank/DDBJ databases">
        <title>Genome Sequence of Valsa Canker Pathogens Uncovers a Specific Adaption of Colonization on Woody Bark.</title>
        <authorList>
            <person name="Yin Z."/>
            <person name="Liu H."/>
            <person name="Gao X."/>
            <person name="Li Z."/>
            <person name="Song N."/>
            <person name="Ke X."/>
            <person name="Dai Q."/>
            <person name="Wu Y."/>
            <person name="Sun Y."/>
            <person name="Xu J.-R."/>
            <person name="Kang Z.K."/>
            <person name="Wang L."/>
            <person name="Huang L."/>
        </authorList>
    </citation>
    <scope>NUCLEOTIDE SEQUENCE [LARGE SCALE GENOMIC DNA]</scope>
    <source>
        <strain evidence="8">03-8</strain>
    </source>
</reference>
<evidence type="ECO:0000256" key="5">
    <source>
        <dbReference type="ARBA" id="ARBA00023002"/>
    </source>
</evidence>
<keyword evidence="3 6" id="KW-0732">Signal</keyword>
<feature type="signal peptide" evidence="6">
    <location>
        <begin position="1"/>
        <end position="22"/>
    </location>
</feature>
<dbReference type="InterPro" id="IPR036318">
    <property type="entry name" value="FAD-bd_PCMH-like_sf"/>
</dbReference>
<dbReference type="Gene3D" id="3.30.465.10">
    <property type="match status" value="1"/>
</dbReference>
<dbReference type="SMR" id="A0A194VZW1"/>
<dbReference type="GO" id="GO:0071949">
    <property type="term" value="F:FAD binding"/>
    <property type="evidence" value="ECO:0007669"/>
    <property type="project" value="InterPro"/>
</dbReference>
<dbReference type="GO" id="GO:0016491">
    <property type="term" value="F:oxidoreductase activity"/>
    <property type="evidence" value="ECO:0007669"/>
    <property type="project" value="UniProtKB-KW"/>
</dbReference>
<gene>
    <name evidence="8" type="ORF">VM1G_05380</name>
</gene>
<dbReference type="InterPro" id="IPR050416">
    <property type="entry name" value="FAD-linked_Oxidoreductase"/>
</dbReference>
<keyword evidence="5" id="KW-0560">Oxidoreductase</keyword>
<evidence type="ECO:0000313" key="8">
    <source>
        <dbReference type="EMBL" id="KUI69403.1"/>
    </source>
</evidence>
<evidence type="ECO:0000256" key="4">
    <source>
        <dbReference type="ARBA" id="ARBA00022827"/>
    </source>
</evidence>
<accession>A0A194VZW1</accession>
<dbReference type="Gene3D" id="3.40.462.20">
    <property type="match status" value="1"/>
</dbReference>
<keyword evidence="9" id="KW-1185">Reference proteome</keyword>
<name>A0A194VZW1_CYTMA</name>
<protein>
    <recommendedName>
        <fullName evidence="7">FAD-binding PCMH-type domain-containing protein</fullName>
    </recommendedName>
</protein>
<dbReference type="InterPro" id="IPR016166">
    <property type="entry name" value="FAD-bd_PCMH"/>
</dbReference>
<evidence type="ECO:0000256" key="1">
    <source>
        <dbReference type="ARBA" id="ARBA00005466"/>
    </source>
</evidence>
<evidence type="ECO:0000256" key="2">
    <source>
        <dbReference type="ARBA" id="ARBA00022630"/>
    </source>
</evidence>
<feature type="domain" description="FAD-binding PCMH-type" evidence="7">
    <location>
        <begin position="59"/>
        <end position="232"/>
    </location>
</feature>
<dbReference type="Pfam" id="PF08031">
    <property type="entry name" value="BBE"/>
    <property type="match status" value="1"/>
</dbReference>
<evidence type="ECO:0000256" key="6">
    <source>
        <dbReference type="SAM" id="SignalP"/>
    </source>
</evidence>
<sequence length="495" mass="53683">MHSYIHLTLSLLALLATGPTSGASENLTALYASGLSPDAQIYYATDTNWDTEVTQRWTLNSEPTFYGTIKPAIEADIQHIVKISAAYRVPFLATAGGHGFSTTLGKLHNGLEIDLSNFNSVELDASHNELTVGGATVFSDLYAPLYDAGKLLPMGNAGCVGTMGATLGATVGPWQGILGLGIDALLSVRLVTASGSLVTASESENSELFWGLRGAGHSFGIVTSATFKVYDAPNNGNLTSIDFLYEGASNGSVWEALESFDDFMPNELSLTFFTIFNSSTSTANIYVNALYWGDSFEAAQYISPFHNAGPVATDQNIAPWTSLQDVAYFGLGATLAATSCGHGLYTNSYGLGLKKTDVAAFTSYFNDATQFWTDNPEITGSLVVQRYPNTVTLSVPDDVTAYPHRQMKTQLSMENYYEGSSTLDSIVDSFCTKQRTKFQATSGFEELSVYVNYARGDEGALAWYSQRKIAKLASLKRTWDPKQLFSWYNPVPIYY</sequence>
<dbReference type="AlphaFoldDB" id="A0A194VZW1"/>
<evidence type="ECO:0000256" key="3">
    <source>
        <dbReference type="ARBA" id="ARBA00022729"/>
    </source>
</evidence>
<dbReference type="OrthoDB" id="415825at2759"/>
<keyword evidence="2" id="KW-0285">Flavoprotein</keyword>
<evidence type="ECO:0000259" key="7">
    <source>
        <dbReference type="PROSITE" id="PS51387"/>
    </source>
</evidence>
<dbReference type="PROSITE" id="PS51387">
    <property type="entry name" value="FAD_PCMH"/>
    <property type="match status" value="1"/>
</dbReference>
<dbReference type="PANTHER" id="PTHR42973">
    <property type="entry name" value="BINDING OXIDOREDUCTASE, PUTATIVE (AFU_ORTHOLOGUE AFUA_1G17690)-RELATED"/>
    <property type="match status" value="1"/>
</dbReference>
<dbReference type="PANTHER" id="PTHR42973:SF32">
    <property type="entry name" value="FAD-LINKED OXIDOREDUCTASE AFOF"/>
    <property type="match status" value="1"/>
</dbReference>
<evidence type="ECO:0000313" key="9">
    <source>
        <dbReference type="Proteomes" id="UP000078559"/>
    </source>
</evidence>
<dbReference type="Pfam" id="PF01565">
    <property type="entry name" value="FAD_binding_4"/>
    <property type="match status" value="1"/>
</dbReference>
<dbReference type="InterPro" id="IPR006094">
    <property type="entry name" value="Oxid_FAD_bind_N"/>
</dbReference>
<keyword evidence="4" id="KW-0274">FAD</keyword>
<comment type="similarity">
    <text evidence="1">Belongs to the oxygen-dependent FAD-linked oxidoreductase family.</text>
</comment>
<dbReference type="InterPro" id="IPR016169">
    <property type="entry name" value="FAD-bd_PCMH_sub2"/>
</dbReference>
<organism evidence="8 9">
    <name type="scientific">Cytospora mali</name>
    <name type="common">Apple Valsa canker fungus</name>
    <name type="synonym">Valsa mali</name>
    <dbReference type="NCBI Taxonomy" id="578113"/>
    <lineage>
        <taxon>Eukaryota</taxon>
        <taxon>Fungi</taxon>
        <taxon>Dikarya</taxon>
        <taxon>Ascomycota</taxon>
        <taxon>Pezizomycotina</taxon>
        <taxon>Sordariomycetes</taxon>
        <taxon>Sordariomycetidae</taxon>
        <taxon>Diaporthales</taxon>
        <taxon>Cytosporaceae</taxon>
        <taxon>Cytospora</taxon>
    </lineage>
</organism>
<dbReference type="Proteomes" id="UP000078559">
    <property type="component" value="Chromosome 5"/>
</dbReference>
<dbReference type="InterPro" id="IPR012951">
    <property type="entry name" value="BBE"/>
</dbReference>
<dbReference type="EMBL" id="CM003102">
    <property type="protein sequence ID" value="KUI69403.1"/>
    <property type="molecule type" value="Genomic_DNA"/>
</dbReference>